<dbReference type="Pfam" id="PF25944">
    <property type="entry name" value="Beta-barrel_RND"/>
    <property type="match status" value="1"/>
</dbReference>
<comment type="similarity">
    <text evidence="2">Belongs to the membrane fusion protein (MFP) (TC 8.A.1) family.</text>
</comment>
<proteinExistence type="inferred from homology"/>
<reference evidence="8 9" key="1">
    <citation type="journal article" date="2020" name="G3 (Bethesda)">
        <title>CeMbio - The Caenorhabditis elegans Microbiome Resource.</title>
        <authorList>
            <person name="Dirksen P."/>
            <person name="Assie A."/>
            <person name="Zimmermann J."/>
            <person name="Zhang F."/>
            <person name="Tietje A.M."/>
            <person name="Marsh S.A."/>
            <person name="Felix M.A."/>
            <person name="Shapira M."/>
            <person name="Kaleta C."/>
            <person name="Schulenburg H."/>
            <person name="Samuel B."/>
        </authorList>
    </citation>
    <scope>NUCLEOTIDE SEQUENCE [LARGE SCALE GENOMIC DNA]</scope>
    <source>
        <strain evidence="8 9">BIGb0172</strain>
    </source>
</reference>
<dbReference type="Proteomes" id="UP000515240">
    <property type="component" value="Chromosome"/>
</dbReference>
<evidence type="ECO:0000259" key="5">
    <source>
        <dbReference type="Pfam" id="PF25917"/>
    </source>
</evidence>
<dbReference type="PANTHER" id="PTHR30158">
    <property type="entry name" value="ACRA/E-RELATED COMPONENT OF DRUG EFFLUX TRANSPORTER"/>
    <property type="match status" value="1"/>
</dbReference>
<name>A0A7G5EBQ4_9BURK</name>
<dbReference type="Pfam" id="PF25876">
    <property type="entry name" value="HH_MFP_RND"/>
    <property type="match status" value="1"/>
</dbReference>
<organism evidence="8 9">
    <name type="scientific">Comamonas piscis</name>
    <dbReference type="NCBI Taxonomy" id="1562974"/>
    <lineage>
        <taxon>Bacteria</taxon>
        <taxon>Pseudomonadati</taxon>
        <taxon>Pseudomonadota</taxon>
        <taxon>Betaproteobacteria</taxon>
        <taxon>Burkholderiales</taxon>
        <taxon>Comamonadaceae</taxon>
        <taxon>Comamonas</taxon>
    </lineage>
</organism>
<evidence type="ECO:0000256" key="1">
    <source>
        <dbReference type="ARBA" id="ARBA00004196"/>
    </source>
</evidence>
<dbReference type="AlphaFoldDB" id="A0A7G5EBQ4"/>
<dbReference type="Gene3D" id="2.40.420.20">
    <property type="match status" value="1"/>
</dbReference>
<evidence type="ECO:0000259" key="4">
    <source>
        <dbReference type="Pfam" id="PF25876"/>
    </source>
</evidence>
<dbReference type="InterPro" id="IPR006143">
    <property type="entry name" value="RND_pump_MFP"/>
</dbReference>
<dbReference type="GO" id="GO:0022857">
    <property type="term" value="F:transmembrane transporter activity"/>
    <property type="evidence" value="ECO:0007669"/>
    <property type="project" value="InterPro"/>
</dbReference>
<dbReference type="InterPro" id="IPR058626">
    <property type="entry name" value="MdtA-like_b-barrel"/>
</dbReference>
<feature type="domain" description="Multidrug resistance protein MdtA-like beta-barrel" evidence="6">
    <location>
        <begin position="231"/>
        <end position="321"/>
    </location>
</feature>
<dbReference type="Gene3D" id="1.10.287.470">
    <property type="entry name" value="Helix hairpin bin"/>
    <property type="match status" value="1"/>
</dbReference>
<feature type="compositionally biased region" description="Low complexity" evidence="3">
    <location>
        <begin position="400"/>
        <end position="442"/>
    </location>
</feature>
<dbReference type="InterPro" id="IPR058625">
    <property type="entry name" value="MdtA-like_BSH"/>
</dbReference>
<feature type="domain" description="Multidrug resistance protein MdtA-like C-terminal permuted SH3" evidence="7">
    <location>
        <begin position="325"/>
        <end position="383"/>
    </location>
</feature>
<dbReference type="Gene3D" id="2.40.50.100">
    <property type="match status" value="1"/>
</dbReference>
<dbReference type="InterPro" id="IPR058627">
    <property type="entry name" value="MdtA-like_C"/>
</dbReference>
<dbReference type="Gene3D" id="2.40.30.170">
    <property type="match status" value="1"/>
</dbReference>
<evidence type="ECO:0000259" key="6">
    <source>
        <dbReference type="Pfam" id="PF25944"/>
    </source>
</evidence>
<feature type="domain" description="Multidrug resistance protein MdtA-like barrel-sandwich hybrid" evidence="5">
    <location>
        <begin position="84"/>
        <end position="227"/>
    </location>
</feature>
<feature type="region of interest" description="Disordered" evidence="3">
    <location>
        <begin position="396"/>
        <end position="442"/>
    </location>
</feature>
<dbReference type="GO" id="GO:0046677">
    <property type="term" value="P:response to antibiotic"/>
    <property type="evidence" value="ECO:0007669"/>
    <property type="project" value="TreeGrafter"/>
</dbReference>
<dbReference type="KEGG" id="cpis:HS961_00490"/>
<dbReference type="EMBL" id="CP058554">
    <property type="protein sequence ID" value="QMV71429.1"/>
    <property type="molecule type" value="Genomic_DNA"/>
</dbReference>
<keyword evidence="9" id="KW-1185">Reference proteome</keyword>
<dbReference type="SUPFAM" id="SSF111369">
    <property type="entry name" value="HlyD-like secretion proteins"/>
    <property type="match status" value="1"/>
</dbReference>
<dbReference type="NCBIfam" id="TIGR01730">
    <property type="entry name" value="RND_mfp"/>
    <property type="match status" value="1"/>
</dbReference>
<protein>
    <submittedName>
        <fullName evidence="8">Efflux RND transporter periplasmic adaptor subunit</fullName>
    </submittedName>
</protein>
<evidence type="ECO:0000256" key="2">
    <source>
        <dbReference type="ARBA" id="ARBA00009477"/>
    </source>
</evidence>
<feature type="domain" description="Multidrug resistance protein MdtA-like alpha-helical hairpin" evidence="4">
    <location>
        <begin position="125"/>
        <end position="194"/>
    </location>
</feature>
<dbReference type="Pfam" id="PF25917">
    <property type="entry name" value="BSH_RND"/>
    <property type="match status" value="1"/>
</dbReference>
<dbReference type="PANTHER" id="PTHR30158:SF3">
    <property type="entry name" value="MULTIDRUG EFFLUX PUMP SUBUNIT ACRA-RELATED"/>
    <property type="match status" value="1"/>
</dbReference>
<gene>
    <name evidence="8" type="ORF">HS961_00490</name>
</gene>
<accession>A0A7G5EBQ4</accession>
<dbReference type="InterPro" id="IPR058624">
    <property type="entry name" value="MdtA-like_HH"/>
</dbReference>
<evidence type="ECO:0000259" key="7">
    <source>
        <dbReference type="Pfam" id="PF25967"/>
    </source>
</evidence>
<evidence type="ECO:0000313" key="9">
    <source>
        <dbReference type="Proteomes" id="UP000515240"/>
    </source>
</evidence>
<evidence type="ECO:0000313" key="8">
    <source>
        <dbReference type="EMBL" id="QMV71429.1"/>
    </source>
</evidence>
<dbReference type="GO" id="GO:0005886">
    <property type="term" value="C:plasma membrane"/>
    <property type="evidence" value="ECO:0007669"/>
    <property type="project" value="UniProtKB-SubCell"/>
</dbReference>
<evidence type="ECO:0000256" key="3">
    <source>
        <dbReference type="SAM" id="MobiDB-lite"/>
    </source>
</evidence>
<sequence length="442" mass="45711">MQQMYEANQSTGNLPASTSKRRKAGVLALTLVAALVLTACGNKKDEQAAPQGGAPKPPEVSVLTVKLESIPLVADLPGRLEPVRVAQVGARVAGILQKRLFTEGSDVKAGQVLYHIDNAPYRANLESAQATLAQAQATLAQAASTARRYKPLVEANAISKQEYDVAVANEKAALAQVAAGKAGVTNANINLGYAAVTAPISGRIGRSLVTEGALVGQSGVTELAVIQQINPLYVNVTQSSSEILRMREALKTGKLAKAGDNAAKVIVYTDDGKPYPHPGKLLFTDLTVDPATGQVSVRAELPNPENMLLPGMYVRVHIQEAQVDNAVLVPQQAVTRNEKGNTVMIVAADGSVSPRAVQISQSKGTNWVVSEGLKAGDQIMVDGFIKLGMGATHVTPVPWKNPSDKAAAPAAPAAGAAPQADAPAADKPAASADAAGNAASSK</sequence>
<dbReference type="FunFam" id="2.40.420.20:FF:000001">
    <property type="entry name" value="Efflux RND transporter periplasmic adaptor subunit"/>
    <property type="match status" value="1"/>
</dbReference>
<comment type="subcellular location">
    <subcellularLocation>
        <location evidence="1">Cell envelope</location>
    </subcellularLocation>
</comment>
<dbReference type="Pfam" id="PF25967">
    <property type="entry name" value="RND-MFP_C"/>
    <property type="match status" value="1"/>
</dbReference>